<feature type="signal peptide" evidence="1">
    <location>
        <begin position="1"/>
        <end position="22"/>
    </location>
</feature>
<dbReference type="EMBL" id="JBHTHU010000021">
    <property type="protein sequence ID" value="MFD0751615.1"/>
    <property type="molecule type" value="Genomic_DNA"/>
</dbReference>
<dbReference type="PANTHER" id="PTHR47197">
    <property type="entry name" value="PROTEIN NIRF"/>
    <property type="match status" value="1"/>
</dbReference>
<dbReference type="Pfam" id="PF18676">
    <property type="entry name" value="MBG_2"/>
    <property type="match status" value="1"/>
</dbReference>
<dbReference type="Gene3D" id="3.30.160.710">
    <property type="match status" value="1"/>
</dbReference>
<evidence type="ECO:0000313" key="4">
    <source>
        <dbReference type="Proteomes" id="UP001596958"/>
    </source>
</evidence>
<organism evidence="3 4">
    <name type="scientific">Mucilaginibacter calamicampi</name>
    <dbReference type="NCBI Taxonomy" id="1302352"/>
    <lineage>
        <taxon>Bacteria</taxon>
        <taxon>Pseudomonadati</taxon>
        <taxon>Bacteroidota</taxon>
        <taxon>Sphingobacteriia</taxon>
        <taxon>Sphingobacteriales</taxon>
        <taxon>Sphingobacteriaceae</taxon>
        <taxon>Mucilaginibacter</taxon>
    </lineage>
</organism>
<accession>A0ABW2Z170</accession>
<dbReference type="NCBIfam" id="TIGR04131">
    <property type="entry name" value="Bac_Flav_CTERM"/>
    <property type="match status" value="1"/>
</dbReference>
<dbReference type="InterPro" id="IPR041286">
    <property type="entry name" value="MBG_2"/>
</dbReference>
<dbReference type="NCBIfam" id="TIGR02276">
    <property type="entry name" value="beta_rpt_yvtn"/>
    <property type="match status" value="2"/>
</dbReference>
<dbReference type="Pfam" id="PF13585">
    <property type="entry name" value="CHU_C"/>
    <property type="match status" value="1"/>
</dbReference>
<dbReference type="InterPro" id="IPR026341">
    <property type="entry name" value="T9SS_type_B"/>
</dbReference>
<name>A0ABW2Z170_9SPHI</name>
<proteinExistence type="predicted"/>
<dbReference type="RefSeq" id="WP_377101901.1">
    <property type="nucleotide sequence ID" value="NZ_JBHTHU010000021.1"/>
</dbReference>
<comment type="caution">
    <text evidence="3">The sequence shown here is derived from an EMBL/GenBank/DDBJ whole genome shotgun (WGS) entry which is preliminary data.</text>
</comment>
<evidence type="ECO:0000313" key="3">
    <source>
        <dbReference type="EMBL" id="MFD0751615.1"/>
    </source>
</evidence>
<evidence type="ECO:0000256" key="1">
    <source>
        <dbReference type="SAM" id="SignalP"/>
    </source>
</evidence>
<dbReference type="InterPro" id="IPR019405">
    <property type="entry name" value="Lactonase_7-beta_prop"/>
</dbReference>
<keyword evidence="4" id="KW-1185">Reference proteome</keyword>
<keyword evidence="1" id="KW-0732">Signal</keyword>
<reference evidence="4" key="1">
    <citation type="journal article" date="2019" name="Int. J. Syst. Evol. Microbiol.">
        <title>The Global Catalogue of Microorganisms (GCM) 10K type strain sequencing project: providing services to taxonomists for standard genome sequencing and annotation.</title>
        <authorList>
            <consortium name="The Broad Institute Genomics Platform"/>
            <consortium name="The Broad Institute Genome Sequencing Center for Infectious Disease"/>
            <person name="Wu L."/>
            <person name="Ma J."/>
        </authorList>
    </citation>
    <scope>NUCLEOTIDE SEQUENCE [LARGE SCALE GENOMIC DNA]</scope>
    <source>
        <strain evidence="4">CCUG 63418</strain>
    </source>
</reference>
<evidence type="ECO:0000259" key="2">
    <source>
        <dbReference type="Pfam" id="PF18676"/>
    </source>
</evidence>
<dbReference type="InterPro" id="IPR051200">
    <property type="entry name" value="Host-pathogen_enzymatic-act"/>
</dbReference>
<dbReference type="Gene3D" id="2.130.10.10">
    <property type="entry name" value="YVTN repeat-like/Quinoprotein amine dehydrogenase"/>
    <property type="match status" value="2"/>
</dbReference>
<dbReference type="SUPFAM" id="SSF51004">
    <property type="entry name" value="C-terminal (heme d1) domain of cytochrome cd1-nitrite reductase"/>
    <property type="match status" value="1"/>
</dbReference>
<dbReference type="Proteomes" id="UP001596958">
    <property type="component" value="Unassembled WGS sequence"/>
</dbReference>
<sequence length="687" mass="72362">MRPKFYQILIFLSIFLPSVLKAQTSQTVTAGSQTAVVNYPVCTCTYQWTNDMPAIGIGIKGTGDIPSFTAVNTTKVPITATIVATPLGFQGQPPLLYVPVTSRNIVSSINATTSALITNIPVGDGPKAVAISHDYNKVYVGNFNANSISVIYMPTNRVIATIPLNSSPQAIVVSPDNLKVYVSESSSNAIAEIDALTNTVTGRITVWNNPKAISLSFDGSKMYVSNTDGTISVINTATKAVISTIGIDPDPLYSLLSKDDKTLYVIDGDKREIQVINTITGTITTRISIGLTTQGGMVLSPDGSRLYVSNWADDNLAVINTTTNLIIGTIPVGAGPDGITISEDGNWLYVSNTSNNTMSVVNTSSLNVTSFNLAGQSNSRGNLYIPRAECGPVITFNITVNPTGPKIDAAGNLQPLTTVYGTPSLPSSFTVSSTNLTADVVITAPAGFELSIDKVAFSHTVTVSSGSTGNITSTPIYIRLAKTTSVKAGGYSGDILLQSSGTPNATIAMPASTVTPAQLLVTAGNQTKMRGDDNPVLTISYVGFVNGDDVTQLAVQPMVATTATPSSRRGEYPITVSGGVATNYTFKYVSGVLVVASVPNGPITIPNAFTPNGDGINDIWDIVNLDSYANITVTIFNRYGTSVYFSNGYEVAWDGNYKGSKAPAGTYYYIITGVNKKKLAGYVTVIR</sequence>
<feature type="domain" description="MBG" evidence="2">
    <location>
        <begin position="519"/>
        <end position="593"/>
    </location>
</feature>
<gene>
    <name evidence="3" type="ORF">ACFQZS_15790</name>
</gene>
<dbReference type="Pfam" id="PF10282">
    <property type="entry name" value="Lactonase"/>
    <property type="match status" value="1"/>
</dbReference>
<feature type="chain" id="PRO_5045693400" evidence="1">
    <location>
        <begin position="23"/>
        <end position="687"/>
    </location>
</feature>
<dbReference type="PANTHER" id="PTHR47197:SF3">
    <property type="entry name" value="DIHYDRO-HEME D1 DEHYDROGENASE"/>
    <property type="match status" value="1"/>
</dbReference>
<dbReference type="InterPro" id="IPR011048">
    <property type="entry name" value="Haem_d1_sf"/>
</dbReference>
<dbReference type="InterPro" id="IPR015943">
    <property type="entry name" value="WD40/YVTN_repeat-like_dom_sf"/>
</dbReference>
<protein>
    <submittedName>
        <fullName evidence="3">Gliding motility-associated C-terminal domain-containing protein</fullName>
    </submittedName>
</protein>
<dbReference type="InterPro" id="IPR011964">
    <property type="entry name" value="YVTN_b-propeller_repeat"/>
</dbReference>